<proteinExistence type="predicted"/>
<keyword evidence="2" id="KW-1185">Reference proteome</keyword>
<organism evidence="1 2">
    <name type="scientific">Emiliania huxleyi (strain CCMP1516)</name>
    <dbReference type="NCBI Taxonomy" id="280463"/>
    <lineage>
        <taxon>Eukaryota</taxon>
        <taxon>Haptista</taxon>
        <taxon>Haptophyta</taxon>
        <taxon>Prymnesiophyceae</taxon>
        <taxon>Isochrysidales</taxon>
        <taxon>Noelaerhabdaceae</taxon>
        <taxon>Emiliania</taxon>
    </lineage>
</organism>
<sequence>MPATGLGEGKLSPVPWNENIDYLAQPGGFIDSWNGSFITSNTLDAATGEHLGSSHKLLVGRTSCVRVLAFGFLYSE</sequence>
<evidence type="ECO:0000313" key="2">
    <source>
        <dbReference type="Proteomes" id="UP000013827"/>
    </source>
</evidence>
<name>A0A0D3KC36_EMIH1</name>
<accession>A0A0D3KC36</accession>
<evidence type="ECO:0000313" key="1">
    <source>
        <dbReference type="EnsemblProtists" id="EOD33321"/>
    </source>
</evidence>
<dbReference type="HOGENOM" id="CLU_2659746_0_0_1"/>
<dbReference type="AlphaFoldDB" id="A0A0D3KC36"/>
<dbReference type="Proteomes" id="UP000013827">
    <property type="component" value="Unassembled WGS sequence"/>
</dbReference>
<reference evidence="1" key="2">
    <citation type="submission" date="2024-10" db="UniProtKB">
        <authorList>
            <consortium name="EnsemblProtists"/>
        </authorList>
    </citation>
    <scope>IDENTIFICATION</scope>
</reference>
<dbReference type="GeneID" id="17278591"/>
<dbReference type="RefSeq" id="XP_005785750.1">
    <property type="nucleotide sequence ID" value="XM_005785693.1"/>
</dbReference>
<dbReference type="PaxDb" id="2903-EOD33321"/>
<dbReference type="KEGG" id="ehx:EMIHUDRAFT_229875"/>
<protein>
    <submittedName>
        <fullName evidence="1">Uncharacterized protein</fullName>
    </submittedName>
</protein>
<reference evidence="2" key="1">
    <citation type="journal article" date="2013" name="Nature">
        <title>Pan genome of the phytoplankton Emiliania underpins its global distribution.</title>
        <authorList>
            <person name="Read B.A."/>
            <person name="Kegel J."/>
            <person name="Klute M.J."/>
            <person name="Kuo A."/>
            <person name="Lefebvre S.C."/>
            <person name="Maumus F."/>
            <person name="Mayer C."/>
            <person name="Miller J."/>
            <person name="Monier A."/>
            <person name="Salamov A."/>
            <person name="Young J."/>
            <person name="Aguilar M."/>
            <person name="Claverie J.M."/>
            <person name="Frickenhaus S."/>
            <person name="Gonzalez K."/>
            <person name="Herman E.K."/>
            <person name="Lin Y.C."/>
            <person name="Napier J."/>
            <person name="Ogata H."/>
            <person name="Sarno A.F."/>
            <person name="Shmutz J."/>
            <person name="Schroeder D."/>
            <person name="de Vargas C."/>
            <person name="Verret F."/>
            <person name="von Dassow P."/>
            <person name="Valentin K."/>
            <person name="Van de Peer Y."/>
            <person name="Wheeler G."/>
            <person name="Dacks J.B."/>
            <person name="Delwiche C.F."/>
            <person name="Dyhrman S.T."/>
            <person name="Glockner G."/>
            <person name="John U."/>
            <person name="Richards T."/>
            <person name="Worden A.Z."/>
            <person name="Zhang X."/>
            <person name="Grigoriev I.V."/>
            <person name="Allen A.E."/>
            <person name="Bidle K."/>
            <person name="Borodovsky M."/>
            <person name="Bowler C."/>
            <person name="Brownlee C."/>
            <person name="Cock J.M."/>
            <person name="Elias M."/>
            <person name="Gladyshev V.N."/>
            <person name="Groth M."/>
            <person name="Guda C."/>
            <person name="Hadaegh A."/>
            <person name="Iglesias-Rodriguez M.D."/>
            <person name="Jenkins J."/>
            <person name="Jones B.M."/>
            <person name="Lawson T."/>
            <person name="Leese F."/>
            <person name="Lindquist E."/>
            <person name="Lobanov A."/>
            <person name="Lomsadze A."/>
            <person name="Malik S.B."/>
            <person name="Marsh M.E."/>
            <person name="Mackinder L."/>
            <person name="Mock T."/>
            <person name="Mueller-Roeber B."/>
            <person name="Pagarete A."/>
            <person name="Parker M."/>
            <person name="Probert I."/>
            <person name="Quesneville H."/>
            <person name="Raines C."/>
            <person name="Rensing S.A."/>
            <person name="Riano-Pachon D.M."/>
            <person name="Richier S."/>
            <person name="Rokitta S."/>
            <person name="Shiraiwa Y."/>
            <person name="Soanes D.M."/>
            <person name="van der Giezen M."/>
            <person name="Wahlund T.M."/>
            <person name="Williams B."/>
            <person name="Wilson W."/>
            <person name="Wolfe G."/>
            <person name="Wurch L.L."/>
        </authorList>
    </citation>
    <scope>NUCLEOTIDE SEQUENCE</scope>
</reference>
<dbReference type="EnsemblProtists" id="EOD33321">
    <property type="protein sequence ID" value="EOD33321"/>
    <property type="gene ID" value="EMIHUDRAFT_229875"/>
</dbReference>